<dbReference type="EMBL" id="KN716215">
    <property type="protein sequence ID" value="KJH50088.1"/>
    <property type="molecule type" value="Genomic_DNA"/>
</dbReference>
<dbReference type="InterPro" id="IPR036318">
    <property type="entry name" value="FAD-bd_PCMH-like_sf"/>
</dbReference>
<dbReference type="InterPro" id="IPR016167">
    <property type="entry name" value="FAD-bd_PCMH_sub1"/>
</dbReference>
<sequence length="122" mass="14162">MPPKNIIPDAYLSFSFLIHIIKSLHRASFACRHSEITWYQPTTYRTLLKLKQLHPAARFTTGNTELGVELKLHFVKLKIIINPRQCILLVDRRKTISADNVNKFPITPFRLQLELSEISCTM</sequence>
<accession>A0A0D8XZJ3</accession>
<organism evidence="2 3">
    <name type="scientific">Dictyocaulus viviparus</name>
    <name type="common">Bovine lungworm</name>
    <dbReference type="NCBI Taxonomy" id="29172"/>
    <lineage>
        <taxon>Eukaryota</taxon>
        <taxon>Metazoa</taxon>
        <taxon>Ecdysozoa</taxon>
        <taxon>Nematoda</taxon>
        <taxon>Chromadorea</taxon>
        <taxon>Rhabditida</taxon>
        <taxon>Rhabditina</taxon>
        <taxon>Rhabditomorpha</taxon>
        <taxon>Strongyloidea</taxon>
        <taxon>Metastrongylidae</taxon>
        <taxon>Dictyocaulus</taxon>
    </lineage>
</organism>
<protein>
    <recommendedName>
        <fullName evidence="1">Molybdopterin dehydrogenase FAD-binding domain-containing protein</fullName>
    </recommendedName>
</protein>
<evidence type="ECO:0000313" key="2">
    <source>
        <dbReference type="EMBL" id="KJH50088.1"/>
    </source>
</evidence>
<dbReference type="AlphaFoldDB" id="A0A0D8XZJ3"/>
<name>A0A0D8XZJ3_DICVI</name>
<dbReference type="Gene3D" id="3.30.43.10">
    <property type="entry name" value="Uridine Diphospho-n-acetylenolpyruvylglucosamine Reductase, domain 2"/>
    <property type="match status" value="1"/>
</dbReference>
<dbReference type="Proteomes" id="UP000053766">
    <property type="component" value="Unassembled WGS sequence"/>
</dbReference>
<reference evidence="2 3" key="1">
    <citation type="submission" date="2013-11" db="EMBL/GenBank/DDBJ databases">
        <title>Draft genome of the bovine lungworm Dictyocaulus viviparus.</title>
        <authorList>
            <person name="Mitreva M."/>
        </authorList>
    </citation>
    <scope>NUCLEOTIDE SEQUENCE [LARGE SCALE GENOMIC DNA]</scope>
    <source>
        <strain evidence="2 3">HannoverDv2000</strain>
    </source>
</reference>
<proteinExistence type="predicted"/>
<reference evidence="3" key="2">
    <citation type="journal article" date="2016" name="Sci. Rep.">
        <title>Dictyocaulus viviparus genome, variome and transcriptome elucidate lungworm biology and support future intervention.</title>
        <authorList>
            <person name="McNulty S.N."/>
            <person name="Strube C."/>
            <person name="Rosa B.A."/>
            <person name="Martin J.C."/>
            <person name="Tyagi R."/>
            <person name="Choi Y.J."/>
            <person name="Wang Q."/>
            <person name="Hallsworth Pepin K."/>
            <person name="Zhang X."/>
            <person name="Ozersky P."/>
            <person name="Wilson R.K."/>
            <person name="Sternberg P.W."/>
            <person name="Gasser R.B."/>
            <person name="Mitreva M."/>
        </authorList>
    </citation>
    <scope>NUCLEOTIDE SEQUENCE [LARGE SCALE GENOMIC DNA]</scope>
    <source>
        <strain evidence="3">HannoverDv2000</strain>
    </source>
</reference>
<evidence type="ECO:0000313" key="3">
    <source>
        <dbReference type="Proteomes" id="UP000053766"/>
    </source>
</evidence>
<gene>
    <name evidence="2" type="ORF">DICVIV_03725</name>
</gene>
<dbReference type="SUPFAM" id="SSF56176">
    <property type="entry name" value="FAD-binding/transporter-associated domain-like"/>
    <property type="match status" value="1"/>
</dbReference>
<dbReference type="FunFam" id="3.30.43.10:FF:000001">
    <property type="entry name" value="Xanthine dehydrogenase/oxidase"/>
    <property type="match status" value="1"/>
</dbReference>
<dbReference type="GO" id="GO:0050660">
    <property type="term" value="F:flavin adenine dinucleotide binding"/>
    <property type="evidence" value="ECO:0007669"/>
    <property type="project" value="InterPro"/>
</dbReference>
<feature type="domain" description="Molybdopterin dehydrogenase FAD-binding" evidence="1">
    <location>
        <begin position="35"/>
        <end position="85"/>
    </location>
</feature>
<dbReference type="GO" id="GO:0016491">
    <property type="term" value="F:oxidoreductase activity"/>
    <property type="evidence" value="ECO:0007669"/>
    <property type="project" value="InterPro"/>
</dbReference>
<dbReference type="InterPro" id="IPR002346">
    <property type="entry name" value="Mopterin_DH_FAD-bd"/>
</dbReference>
<keyword evidence="3" id="KW-1185">Reference proteome</keyword>
<evidence type="ECO:0000259" key="1">
    <source>
        <dbReference type="Pfam" id="PF00941"/>
    </source>
</evidence>
<dbReference type="Pfam" id="PF00941">
    <property type="entry name" value="FAD_binding_5"/>
    <property type="match status" value="1"/>
</dbReference>
<dbReference type="STRING" id="29172.A0A0D8XZJ3"/>